<gene>
    <name evidence="1" type="ORF">BP5553_06841</name>
</gene>
<sequence length="247" mass="26625">MKLIVAGSTGFVATEVIRQALFYPAVTSIVALARRETTIPQNVGPDADAAKLKSVVCEDFGNYPESVKKELAGADACIWLIAVTPSKQNKMPWGEVRKICLDYTVTGIETMGQMPRASTDKPFRFIYTSGAHSERDPSKKPWLLGDYCVMRGEAESRVLGYAKKSGGAIEACVAKPGLIDAPGRTGMVMNAVRTVGCSIIGLPRVDVSEVAATLLDQAIKGFEKETLLNEDLVRIGQKALADQQKDS</sequence>
<dbReference type="SUPFAM" id="SSF51735">
    <property type="entry name" value="NAD(P)-binding Rossmann-fold domains"/>
    <property type="match status" value="1"/>
</dbReference>
<keyword evidence="2" id="KW-1185">Reference proteome</keyword>
<accession>A0A370TL26</accession>
<dbReference type="EMBL" id="NPIC01000005">
    <property type="protein sequence ID" value="RDL36229.1"/>
    <property type="molecule type" value="Genomic_DNA"/>
</dbReference>
<dbReference type="OrthoDB" id="3535423at2759"/>
<proteinExistence type="predicted"/>
<evidence type="ECO:0000313" key="1">
    <source>
        <dbReference type="EMBL" id="RDL36229.1"/>
    </source>
</evidence>
<protein>
    <recommendedName>
        <fullName evidence="3">NAD(P)-binding domain-containing protein</fullName>
    </recommendedName>
</protein>
<dbReference type="STRING" id="2656787.A0A370TL26"/>
<dbReference type="Proteomes" id="UP000254866">
    <property type="component" value="Unassembled WGS sequence"/>
</dbReference>
<comment type="caution">
    <text evidence="1">The sequence shown here is derived from an EMBL/GenBank/DDBJ whole genome shotgun (WGS) entry which is preliminary data.</text>
</comment>
<dbReference type="AlphaFoldDB" id="A0A370TL26"/>
<evidence type="ECO:0000313" key="2">
    <source>
        <dbReference type="Proteomes" id="UP000254866"/>
    </source>
</evidence>
<dbReference type="PANTHER" id="PTHR14097">
    <property type="entry name" value="OXIDOREDUCTASE HTATIP2"/>
    <property type="match status" value="1"/>
</dbReference>
<reference evidence="1 2" key="1">
    <citation type="journal article" date="2018" name="IMA Fungus">
        <title>IMA Genome-F 9: Draft genome sequence of Annulohypoxylon stygium, Aspergillus mulundensis, Berkeleyomyces basicola (syn. Thielaviopsis basicola), Ceratocystis smalleyi, two Cercospora beticola strains, Coleophoma cylindrospora, Fusarium fracticaudum, Phialophora cf. hyalina, and Morchella septimelata.</title>
        <authorList>
            <person name="Wingfield B.D."/>
            <person name="Bills G.F."/>
            <person name="Dong Y."/>
            <person name="Huang W."/>
            <person name="Nel W.J."/>
            <person name="Swalarsk-Parry B.S."/>
            <person name="Vaghefi N."/>
            <person name="Wilken P.M."/>
            <person name="An Z."/>
            <person name="de Beer Z.W."/>
            <person name="De Vos L."/>
            <person name="Chen L."/>
            <person name="Duong T.A."/>
            <person name="Gao Y."/>
            <person name="Hammerbacher A."/>
            <person name="Kikkert J.R."/>
            <person name="Li Y."/>
            <person name="Li H."/>
            <person name="Li K."/>
            <person name="Li Q."/>
            <person name="Liu X."/>
            <person name="Ma X."/>
            <person name="Naidoo K."/>
            <person name="Pethybridge S.J."/>
            <person name="Sun J."/>
            <person name="Steenkamp E.T."/>
            <person name="van der Nest M.A."/>
            <person name="van Wyk S."/>
            <person name="Wingfield M.J."/>
            <person name="Xiong C."/>
            <person name="Yue Q."/>
            <person name="Zhang X."/>
        </authorList>
    </citation>
    <scope>NUCLEOTIDE SEQUENCE [LARGE SCALE GENOMIC DNA]</scope>
    <source>
        <strain evidence="1 2">BP 5553</strain>
    </source>
</reference>
<name>A0A370TL26_9HELO</name>
<dbReference type="GeneID" id="43599690"/>
<dbReference type="RefSeq" id="XP_031868885.1">
    <property type="nucleotide sequence ID" value="XM_032015464.1"/>
</dbReference>
<evidence type="ECO:0008006" key="3">
    <source>
        <dbReference type="Google" id="ProtNLM"/>
    </source>
</evidence>
<dbReference type="Gene3D" id="3.40.50.720">
    <property type="entry name" value="NAD(P)-binding Rossmann-like Domain"/>
    <property type="match status" value="1"/>
</dbReference>
<organism evidence="1 2">
    <name type="scientific">Venustampulla echinocandica</name>
    <dbReference type="NCBI Taxonomy" id="2656787"/>
    <lineage>
        <taxon>Eukaryota</taxon>
        <taxon>Fungi</taxon>
        <taxon>Dikarya</taxon>
        <taxon>Ascomycota</taxon>
        <taxon>Pezizomycotina</taxon>
        <taxon>Leotiomycetes</taxon>
        <taxon>Helotiales</taxon>
        <taxon>Pleuroascaceae</taxon>
        <taxon>Venustampulla</taxon>
    </lineage>
</organism>
<dbReference type="PANTHER" id="PTHR14097:SF9">
    <property type="entry name" value="EPIMERASE, PUTATIVE (AFU_ORTHOLOGUE AFUA_8G07320)-RELATED"/>
    <property type="match status" value="1"/>
</dbReference>
<dbReference type="InterPro" id="IPR036291">
    <property type="entry name" value="NAD(P)-bd_dom_sf"/>
</dbReference>